<sequence length="466" mass="51711">MASTSLLPKTISPFLTNPPSLPSTHFTTKPSFFIPSADHHLPCTRKPSILTPYAKKKNPWIDIFDDGEDPDMEYGSLFVDGKQDEDTRPVDNPNNPYGFLKFPKGYNVEVAQLGLKIRGDVRRCCCMVSGGVYENLLFFPVIQMLKDRYPGILVDVLASDRGKQCYELNKNVRWANVYDPDGDPEPAIYTDMIGVLKNRYYDLILSTKLAGLGHASFMFMSSARDKVSYIYPNVNAAGAGLLLTETFTPDSPNLSEGGYHMYHQMLDWLGRPIYNVPRQPVPPLRVSLSRKLKEYVEAKYRAAGAEKGKYIVIHGIESDSKASMQSRGDTDSLLPLEVWDQIADAISGFKPVFVIPHEKERENVEEIIYNEDIGIVFITTPGQLAALINDSAGVIATNTAAIQLANAREKPSIALFGSEEKGQIFVPNAEEKKCIIVSSKTGKLKDIDVGAVKQAMQIFDMSLALV</sequence>
<dbReference type="SUPFAM" id="SSF53756">
    <property type="entry name" value="UDP-Glycosyltransferase/glycogen phosphorylase"/>
    <property type="match status" value="1"/>
</dbReference>
<name>A0A3Q9EFC2_POPTO</name>
<dbReference type="Pfam" id="PF01075">
    <property type="entry name" value="Glyco_transf_9"/>
    <property type="match status" value="1"/>
</dbReference>
<dbReference type="PANTHER" id="PTHR37698:SF1">
    <property type="entry name" value="PHOTOSYNTHETIC NDH SUBUNIT OF SUBCOMPLEX B 1, CHLOROPLASTIC"/>
    <property type="match status" value="1"/>
</dbReference>
<protein>
    <submittedName>
        <fullName evidence="1">NDH-dependent cyclic electron flow 1</fullName>
    </submittedName>
</protein>
<dbReference type="EMBL" id="MG204238">
    <property type="protein sequence ID" value="AZQ19236.1"/>
    <property type="molecule type" value="mRNA"/>
</dbReference>
<dbReference type="Gene3D" id="3.40.50.2000">
    <property type="entry name" value="Glycogen Phosphorylase B"/>
    <property type="match status" value="2"/>
</dbReference>
<reference evidence="1" key="1">
    <citation type="journal article" date="2018" name="Tree Physiol.">
        <title>Genetic variation in transcription factors and photosynthesis light-reaction genes regulates photosynthetic traits.</title>
        <authorList>
            <person name="Wang L."/>
            <person name="Du Q."/>
            <person name="Xie J."/>
            <person name="Zhou D."/>
            <person name="Chen B."/>
            <person name="Yang H."/>
            <person name="Zhang D."/>
        </authorList>
    </citation>
    <scope>NUCLEOTIDE SEQUENCE</scope>
</reference>
<dbReference type="GO" id="GO:0009773">
    <property type="term" value="P:photosynthetic electron transport in photosystem I"/>
    <property type="evidence" value="ECO:0007669"/>
    <property type="project" value="InterPro"/>
</dbReference>
<evidence type="ECO:0000313" key="1">
    <source>
        <dbReference type="EMBL" id="AZQ19236.1"/>
    </source>
</evidence>
<dbReference type="InterPro" id="IPR002201">
    <property type="entry name" value="Glyco_trans_9"/>
</dbReference>
<dbReference type="GO" id="GO:0010598">
    <property type="term" value="C:NAD(P)H dehydrogenase complex (plastoquinone)"/>
    <property type="evidence" value="ECO:0007669"/>
    <property type="project" value="InterPro"/>
</dbReference>
<dbReference type="GO" id="GO:0009507">
    <property type="term" value="C:chloroplast"/>
    <property type="evidence" value="ECO:0007669"/>
    <property type="project" value="InterPro"/>
</dbReference>
<accession>A0A3Q9EFC2</accession>
<dbReference type="InterPro" id="IPR044983">
    <property type="entry name" value="PNSB1"/>
</dbReference>
<proteinExistence type="evidence at transcript level"/>
<organism evidence="1">
    <name type="scientific">Populus tomentosa</name>
    <name type="common">Chinese white poplar</name>
    <dbReference type="NCBI Taxonomy" id="118781"/>
    <lineage>
        <taxon>Eukaryota</taxon>
        <taxon>Viridiplantae</taxon>
        <taxon>Streptophyta</taxon>
        <taxon>Embryophyta</taxon>
        <taxon>Tracheophyta</taxon>
        <taxon>Spermatophyta</taxon>
        <taxon>Magnoliopsida</taxon>
        <taxon>eudicotyledons</taxon>
        <taxon>Gunneridae</taxon>
        <taxon>Pentapetalae</taxon>
        <taxon>rosids</taxon>
        <taxon>fabids</taxon>
        <taxon>Malpighiales</taxon>
        <taxon>Salicaceae</taxon>
        <taxon>Saliceae</taxon>
        <taxon>Populus</taxon>
    </lineage>
</organism>
<dbReference type="AlphaFoldDB" id="A0A3Q9EFC2"/>
<dbReference type="PANTHER" id="PTHR37698">
    <property type="entry name" value="PHOTOSYNTHETIC NDH SUBUNIT OF SUBCOMPLEX B 1, CHLOROPLASTIC"/>
    <property type="match status" value="1"/>
</dbReference>
<gene>
    <name evidence="1" type="ORF">Potom.001G044300</name>
</gene>
<dbReference type="GO" id="GO:0016757">
    <property type="term" value="F:glycosyltransferase activity"/>
    <property type="evidence" value="ECO:0007669"/>
    <property type="project" value="InterPro"/>
</dbReference>